<reference evidence="2 3" key="1">
    <citation type="journal article" date="2018" name="Sci. Rep.">
        <title>Genomic signatures of local adaptation to the degree of environmental predictability in rotifers.</title>
        <authorList>
            <person name="Franch-Gras L."/>
            <person name="Hahn C."/>
            <person name="Garcia-Roger E.M."/>
            <person name="Carmona M.J."/>
            <person name="Serra M."/>
            <person name="Gomez A."/>
        </authorList>
    </citation>
    <scope>NUCLEOTIDE SEQUENCE [LARGE SCALE GENOMIC DNA]</scope>
    <source>
        <strain evidence="2">HYR1</strain>
    </source>
</reference>
<proteinExistence type="predicted"/>
<sequence>MRRFPYKNFHMIEKPDMFYADRNVRPFGYALGDRVYLLRQANKKGVSKKLSHKWKGPFTVAEVLSKNNYLIRADANQKKHNTCYKTMIEESVNSSGDAQAEWSPDAKSQVTVTNEEHNSAAEINPDSYWMDPDFLDLNVDNQPENLTESGLDTSVFEPNYYLRRQVDVAKNELSGGKPEDTVRPKRSRRPSDRLQYI</sequence>
<evidence type="ECO:0000313" key="2">
    <source>
        <dbReference type="EMBL" id="RNA09145.1"/>
    </source>
</evidence>
<organism evidence="2 3">
    <name type="scientific">Brachionus plicatilis</name>
    <name type="common">Marine rotifer</name>
    <name type="synonym">Brachionus muelleri</name>
    <dbReference type="NCBI Taxonomy" id="10195"/>
    <lineage>
        <taxon>Eukaryota</taxon>
        <taxon>Metazoa</taxon>
        <taxon>Spiralia</taxon>
        <taxon>Gnathifera</taxon>
        <taxon>Rotifera</taxon>
        <taxon>Eurotatoria</taxon>
        <taxon>Monogononta</taxon>
        <taxon>Pseudotrocha</taxon>
        <taxon>Ploima</taxon>
        <taxon>Brachionidae</taxon>
        <taxon>Brachionus</taxon>
    </lineage>
</organism>
<keyword evidence="3" id="KW-1185">Reference proteome</keyword>
<dbReference type="OrthoDB" id="8041940at2759"/>
<accession>A0A3M7QDZ0</accession>
<evidence type="ECO:0000313" key="3">
    <source>
        <dbReference type="Proteomes" id="UP000276133"/>
    </source>
</evidence>
<feature type="region of interest" description="Disordered" evidence="1">
    <location>
        <begin position="167"/>
        <end position="197"/>
    </location>
</feature>
<protein>
    <recommendedName>
        <fullName evidence="4">Retrovirus-related Pol poly from transposon</fullName>
    </recommendedName>
</protein>
<evidence type="ECO:0008006" key="4">
    <source>
        <dbReference type="Google" id="ProtNLM"/>
    </source>
</evidence>
<dbReference type="Proteomes" id="UP000276133">
    <property type="component" value="Unassembled WGS sequence"/>
</dbReference>
<evidence type="ECO:0000256" key="1">
    <source>
        <dbReference type="SAM" id="MobiDB-lite"/>
    </source>
</evidence>
<dbReference type="EMBL" id="REGN01006532">
    <property type="protein sequence ID" value="RNA09145.1"/>
    <property type="molecule type" value="Genomic_DNA"/>
</dbReference>
<comment type="caution">
    <text evidence="2">The sequence shown here is derived from an EMBL/GenBank/DDBJ whole genome shotgun (WGS) entry which is preliminary data.</text>
</comment>
<dbReference type="AlphaFoldDB" id="A0A3M7QDZ0"/>
<gene>
    <name evidence="2" type="ORF">BpHYR1_009443</name>
</gene>
<name>A0A3M7QDZ0_BRAPC</name>